<reference evidence="1" key="1">
    <citation type="journal article" date="2020" name="Nature">
        <title>Giant virus diversity and host interactions through global metagenomics.</title>
        <authorList>
            <person name="Schulz F."/>
            <person name="Roux S."/>
            <person name="Paez-Espino D."/>
            <person name="Jungbluth S."/>
            <person name="Walsh D.A."/>
            <person name="Denef V.J."/>
            <person name="McMahon K.D."/>
            <person name="Konstantinidis K.T."/>
            <person name="Eloe-Fadrosh E.A."/>
            <person name="Kyrpides N.C."/>
            <person name="Woyke T."/>
        </authorList>
    </citation>
    <scope>NUCLEOTIDE SEQUENCE</scope>
    <source>
        <strain evidence="1">GVMAG-M-3300023184-160</strain>
    </source>
</reference>
<dbReference type="EMBL" id="MN739993">
    <property type="protein sequence ID" value="QHT81881.1"/>
    <property type="molecule type" value="Genomic_DNA"/>
</dbReference>
<sequence>MSYYTGDIAGEFVWCYQHDDGMFRHVQNPFFLEHHGGTLQESYEWEGCGCYIHDNNLPYCMQCYDSAQEHKNHVNSNDLKAKRPVYDMRIHRDDFHADMITWLQEHESIAREGVRELSFCKLDETIHYNTWECLYDSPNFNIVQEYCFLKQIEYFFEHSQSDLCWFHIHE</sequence>
<proteinExistence type="predicted"/>
<evidence type="ECO:0000313" key="1">
    <source>
        <dbReference type="EMBL" id="QHT81881.1"/>
    </source>
</evidence>
<protein>
    <submittedName>
        <fullName evidence="1">Uncharacterized protein</fullName>
    </submittedName>
</protein>
<accession>A0A6C0HMG7</accession>
<organism evidence="1">
    <name type="scientific">viral metagenome</name>
    <dbReference type="NCBI Taxonomy" id="1070528"/>
    <lineage>
        <taxon>unclassified sequences</taxon>
        <taxon>metagenomes</taxon>
        <taxon>organismal metagenomes</taxon>
    </lineage>
</organism>
<dbReference type="AlphaFoldDB" id="A0A6C0HMG7"/>
<name>A0A6C0HMG7_9ZZZZ</name>